<proteinExistence type="inferred from homology"/>
<dbReference type="NCBIfam" id="TIGR01493">
    <property type="entry name" value="HAD-SF-IA-v2"/>
    <property type="match status" value="1"/>
</dbReference>
<reference evidence="3 4" key="1">
    <citation type="submission" date="2019-06" db="EMBL/GenBank/DDBJ databases">
        <title>Whole geneome sequnce of Mycobacteroides chelonae M77 isolated from bovine milk from Meghalaya, India.</title>
        <authorList>
            <person name="Vise E."/>
            <person name="Das S."/>
            <person name="Garg A."/>
            <person name="Ghatak S."/>
            <person name="Shakuntala I."/>
            <person name="Milton A.A.P."/>
            <person name="Karam A."/>
            <person name="Sanjukta R."/>
            <person name="Puro K."/>
            <person name="Sen A."/>
        </authorList>
    </citation>
    <scope>NUCLEOTIDE SEQUENCE [LARGE SCALE GENOMIC DNA]</scope>
    <source>
        <strain evidence="3 4">M77</strain>
    </source>
</reference>
<keyword evidence="2" id="KW-0378">Hydrolase</keyword>
<dbReference type="SFLD" id="SFLDS00003">
    <property type="entry name" value="Haloacid_Dehalogenase"/>
    <property type="match status" value="1"/>
</dbReference>
<dbReference type="InterPro" id="IPR006439">
    <property type="entry name" value="HAD-SF_hydro_IA"/>
</dbReference>
<dbReference type="Proteomes" id="UP000317728">
    <property type="component" value="Chromosome"/>
</dbReference>
<dbReference type="RefSeq" id="WP_078313546.1">
    <property type="nucleotide sequence ID" value="NZ_CP041150.1"/>
</dbReference>
<dbReference type="Gene3D" id="1.10.150.240">
    <property type="entry name" value="Putative phosphatase, domain 2"/>
    <property type="match status" value="1"/>
</dbReference>
<dbReference type="NCBIfam" id="TIGR01428">
    <property type="entry name" value="HAD_type_II"/>
    <property type="match status" value="1"/>
</dbReference>
<dbReference type="SUPFAM" id="SSF56784">
    <property type="entry name" value="HAD-like"/>
    <property type="match status" value="1"/>
</dbReference>
<dbReference type="PANTHER" id="PTHR43316">
    <property type="entry name" value="HYDROLASE, HALOACID DELAHOGENASE-RELATED"/>
    <property type="match status" value="1"/>
</dbReference>
<dbReference type="Gene3D" id="3.40.50.1000">
    <property type="entry name" value="HAD superfamily/HAD-like"/>
    <property type="match status" value="1"/>
</dbReference>
<organism evidence="3 4">
    <name type="scientific">Mycobacteroides chelonae</name>
    <name type="common">Mycobacterium chelonae</name>
    <dbReference type="NCBI Taxonomy" id="1774"/>
    <lineage>
        <taxon>Bacteria</taxon>
        <taxon>Bacillati</taxon>
        <taxon>Actinomycetota</taxon>
        <taxon>Actinomycetes</taxon>
        <taxon>Mycobacteriales</taxon>
        <taxon>Mycobacteriaceae</taxon>
        <taxon>Mycobacteroides</taxon>
    </lineage>
</organism>
<dbReference type="InterPro" id="IPR036412">
    <property type="entry name" value="HAD-like_sf"/>
</dbReference>
<accession>A0AB73U375</accession>
<dbReference type="InterPro" id="IPR023198">
    <property type="entry name" value="PGP-like_dom2"/>
</dbReference>
<evidence type="ECO:0000313" key="4">
    <source>
        <dbReference type="Proteomes" id="UP000317728"/>
    </source>
</evidence>
<protein>
    <submittedName>
        <fullName evidence="3">Haloacid dehalogenase type II</fullName>
    </submittedName>
</protein>
<dbReference type="InterPro" id="IPR006328">
    <property type="entry name" value="2-HAD"/>
</dbReference>
<dbReference type="SFLD" id="SFLDG01129">
    <property type="entry name" value="C1.5:_HAD__Beta-PGM__Phosphata"/>
    <property type="match status" value="1"/>
</dbReference>
<dbReference type="CDD" id="cd02588">
    <property type="entry name" value="HAD_L2-DEX"/>
    <property type="match status" value="1"/>
</dbReference>
<sequence length="235" mass="25574">MSVMAGTDRPDVLVFDVNETLLDIESLKPYFTRFFGDAEVLREWLGQLVIYSMTVTLSKRYVDFFSLGQSVLRMIAEYRGIELTDGDTATLAAAMAVMPAHPDAARGLSRLQDDGYRLVALTNSPGREGRPTPLENAGLGEYFERQFSVEELRVFKPAPALYRHTAAELGVTPSVCMMVAAHAWDTVGAQAAGFSGALITRSGNAPLRAAGLPQPKFVAPDLANFAQQLAELSEK</sequence>
<dbReference type="InterPro" id="IPR023214">
    <property type="entry name" value="HAD_sf"/>
</dbReference>
<dbReference type="EMBL" id="CP041150">
    <property type="protein sequence ID" value="QDF71388.1"/>
    <property type="molecule type" value="Genomic_DNA"/>
</dbReference>
<comment type="similarity">
    <text evidence="1">Belongs to the HAD-like hydrolase superfamily. S-2-haloalkanoic acid dehalogenase family.</text>
</comment>
<evidence type="ECO:0000313" key="3">
    <source>
        <dbReference type="EMBL" id="QDF71388.1"/>
    </source>
</evidence>
<dbReference type="PRINTS" id="PR00413">
    <property type="entry name" value="HADHALOGNASE"/>
</dbReference>
<gene>
    <name evidence="3" type="ORF">FJK96_15290</name>
</gene>
<evidence type="ECO:0000256" key="1">
    <source>
        <dbReference type="ARBA" id="ARBA00008106"/>
    </source>
</evidence>
<dbReference type="GO" id="GO:0019120">
    <property type="term" value="F:hydrolase activity, acting on acid halide bonds, in C-halide compounds"/>
    <property type="evidence" value="ECO:0007669"/>
    <property type="project" value="InterPro"/>
</dbReference>
<dbReference type="Pfam" id="PF00702">
    <property type="entry name" value="Hydrolase"/>
    <property type="match status" value="1"/>
</dbReference>
<evidence type="ECO:0000256" key="2">
    <source>
        <dbReference type="ARBA" id="ARBA00022801"/>
    </source>
</evidence>
<dbReference type="AlphaFoldDB" id="A0AB73U375"/>
<name>A0AB73U375_MYCCH</name>
<dbReference type="InterPro" id="IPR051540">
    <property type="entry name" value="S-2-haloacid_dehalogenase"/>
</dbReference>
<dbReference type="PANTHER" id="PTHR43316:SF3">
    <property type="entry name" value="HALOACID DEHALOGENASE, TYPE II (AFU_ORTHOLOGUE AFUA_2G07750)-RELATED"/>
    <property type="match status" value="1"/>
</dbReference>